<evidence type="ECO:0000259" key="2">
    <source>
        <dbReference type="PROSITE" id="PS51819"/>
    </source>
</evidence>
<dbReference type="EMBL" id="JAACAK010000018">
    <property type="protein sequence ID" value="NIR74037.1"/>
    <property type="molecule type" value="Genomic_DNA"/>
</dbReference>
<organism evidence="3 4">
    <name type="scientific">Candidatus Kutchimonas denitrificans</name>
    <dbReference type="NCBI Taxonomy" id="3056748"/>
    <lineage>
        <taxon>Bacteria</taxon>
        <taxon>Pseudomonadati</taxon>
        <taxon>Gemmatimonadota</taxon>
        <taxon>Gemmatimonadia</taxon>
        <taxon>Candidatus Palauibacterales</taxon>
        <taxon>Candidatus Palauibacteraceae</taxon>
        <taxon>Candidatus Kutchimonas</taxon>
    </lineage>
</organism>
<accession>A0AAE4Z7B2</accession>
<sequence>MKHSDIALSHIGQIALTVTDLDRAVAYYSQVLGMRLLFEAPGMAFFACGDVRLMLGTAGGEAVDDRPGTIIYYQVDDIEAAFETLRERGAEVEREPRRAHREEDHELWLAFLRDPDGHVLALMSEVSAD</sequence>
<dbReference type="PANTHER" id="PTHR43048">
    <property type="entry name" value="METHYLMALONYL-COA EPIMERASE"/>
    <property type="match status" value="1"/>
</dbReference>
<dbReference type="GO" id="GO:0046491">
    <property type="term" value="P:L-methylmalonyl-CoA metabolic process"/>
    <property type="evidence" value="ECO:0007669"/>
    <property type="project" value="TreeGrafter"/>
</dbReference>
<name>A0AAE4Z7B2_9BACT</name>
<dbReference type="PROSITE" id="PS51819">
    <property type="entry name" value="VOC"/>
    <property type="match status" value="1"/>
</dbReference>
<dbReference type="Gene3D" id="3.10.180.10">
    <property type="entry name" value="2,3-Dihydroxybiphenyl 1,2-Dioxygenase, domain 1"/>
    <property type="match status" value="1"/>
</dbReference>
<gene>
    <name evidence="3" type="ORF">GWO12_02805</name>
</gene>
<comment type="caution">
    <text evidence="3">The sequence shown here is derived from an EMBL/GenBank/DDBJ whole genome shotgun (WGS) entry which is preliminary data.</text>
</comment>
<evidence type="ECO:0000313" key="4">
    <source>
        <dbReference type="Proteomes" id="UP000702544"/>
    </source>
</evidence>
<dbReference type="PANTHER" id="PTHR43048:SF3">
    <property type="entry name" value="METHYLMALONYL-COA EPIMERASE, MITOCHONDRIAL"/>
    <property type="match status" value="1"/>
</dbReference>
<keyword evidence="1" id="KW-0479">Metal-binding</keyword>
<feature type="domain" description="VOC" evidence="2">
    <location>
        <begin position="10"/>
        <end position="125"/>
    </location>
</feature>
<evidence type="ECO:0000313" key="3">
    <source>
        <dbReference type="EMBL" id="NIR74037.1"/>
    </source>
</evidence>
<proteinExistence type="predicted"/>
<dbReference type="InterPro" id="IPR037523">
    <property type="entry name" value="VOC_core"/>
</dbReference>
<dbReference type="SUPFAM" id="SSF54593">
    <property type="entry name" value="Glyoxalase/Bleomycin resistance protein/Dihydroxybiphenyl dioxygenase"/>
    <property type="match status" value="1"/>
</dbReference>
<dbReference type="AlphaFoldDB" id="A0AAE4Z7B2"/>
<dbReference type="InterPro" id="IPR029068">
    <property type="entry name" value="Glyas_Bleomycin-R_OHBP_Dase"/>
</dbReference>
<dbReference type="GO" id="GO:0046872">
    <property type="term" value="F:metal ion binding"/>
    <property type="evidence" value="ECO:0007669"/>
    <property type="project" value="UniProtKB-KW"/>
</dbReference>
<reference evidence="3 4" key="1">
    <citation type="submission" date="2020-01" db="EMBL/GenBank/DDBJ databases">
        <title>Genomes assembled from Gulf of Kutch pelagic sediment metagenomes.</title>
        <authorList>
            <person name="Chandrashekar M."/>
            <person name="Mahajan M.S."/>
            <person name="Dave K.J."/>
            <person name="Vatsa P."/>
            <person name="Nathani N.M."/>
        </authorList>
    </citation>
    <scope>NUCLEOTIDE SEQUENCE [LARGE SCALE GENOMIC DNA]</scope>
    <source>
        <strain evidence="3">KS3-K002</strain>
    </source>
</reference>
<dbReference type="Pfam" id="PF00903">
    <property type="entry name" value="Glyoxalase"/>
    <property type="match status" value="1"/>
</dbReference>
<evidence type="ECO:0000256" key="1">
    <source>
        <dbReference type="ARBA" id="ARBA00022723"/>
    </source>
</evidence>
<dbReference type="GO" id="GO:0004493">
    <property type="term" value="F:methylmalonyl-CoA epimerase activity"/>
    <property type="evidence" value="ECO:0007669"/>
    <property type="project" value="TreeGrafter"/>
</dbReference>
<dbReference type="InterPro" id="IPR004360">
    <property type="entry name" value="Glyas_Fos-R_dOase_dom"/>
</dbReference>
<dbReference type="Proteomes" id="UP000702544">
    <property type="component" value="Unassembled WGS sequence"/>
</dbReference>
<protein>
    <submittedName>
        <fullName evidence="3">VOC family protein</fullName>
    </submittedName>
</protein>
<dbReference type="InterPro" id="IPR051785">
    <property type="entry name" value="MMCE/EMCE_epimerase"/>
</dbReference>